<reference evidence="18" key="1">
    <citation type="submission" date="2016-04" db="EMBL/GenBank/DDBJ databases">
        <title>Comparative genomics of biotechnologically important yeasts.</title>
        <authorList>
            <consortium name="DOE Joint Genome Institute"/>
            <person name="Riley R."/>
            <person name="Haridas S."/>
            <person name="Wolfe K.H."/>
            <person name="Lopes M.R."/>
            <person name="Hittinger C.T."/>
            <person name="Goker M."/>
            <person name="Salamov A."/>
            <person name="Wisecaver J."/>
            <person name="Long T.M."/>
            <person name="Aerts A.L."/>
            <person name="Barry K."/>
            <person name="Choi C."/>
            <person name="Clum A."/>
            <person name="Coughlan A.Y."/>
            <person name="Deshpande S."/>
            <person name="Douglass A.P."/>
            <person name="Hanson S.J."/>
            <person name="Klenk H.-P."/>
            <person name="Labutti K."/>
            <person name="Lapidus A."/>
            <person name="Lindquist E."/>
            <person name="Lipzen A."/>
            <person name="Meier-Kolthoff J.P."/>
            <person name="Ohm R.A."/>
            <person name="Otillar R.P."/>
            <person name="Pangilinan J."/>
            <person name="Peng Y."/>
            <person name="Rokas A."/>
            <person name="Rosa C.A."/>
            <person name="Scheuner C."/>
            <person name="Sibirny A.A."/>
            <person name="Slot J.C."/>
            <person name="Stielow J.B."/>
            <person name="Sun H."/>
            <person name="Kurtzman C.P."/>
            <person name="Blackwell M."/>
            <person name="Grigoriev I.V."/>
            <person name="Jeffries T.W."/>
        </authorList>
    </citation>
    <scope>NUCLEOTIDE SEQUENCE [LARGE SCALE GENOMIC DNA]</scope>
    <source>
        <strain evidence="18">NRRL YB-2248</strain>
    </source>
</reference>
<protein>
    <recommendedName>
        <fullName evidence="11">Ubiquitin-conjugating enzyme E2 6</fullName>
        <ecNumber evidence="2">2.3.2.23</ecNumber>
    </recommendedName>
    <alternativeName>
        <fullName evidence="13">E2 ubiquitin-conjugating enzyme 6</fullName>
    </alternativeName>
    <alternativeName>
        <fullName evidence="14">Ubiquitin carrier protein UBC6</fullName>
    </alternativeName>
    <alternativeName>
        <fullName evidence="12">Ubiquitin-protein ligase UBC6</fullName>
    </alternativeName>
</protein>
<proteinExistence type="predicted"/>
<evidence type="ECO:0000256" key="10">
    <source>
        <dbReference type="ARBA" id="ARBA00023136"/>
    </source>
</evidence>
<evidence type="ECO:0000256" key="1">
    <source>
        <dbReference type="ARBA" id="ARBA00004586"/>
    </source>
</evidence>
<keyword evidence="3" id="KW-0808">Transferase</keyword>
<dbReference type="SUPFAM" id="SSF54495">
    <property type="entry name" value="UBC-like"/>
    <property type="match status" value="1"/>
</dbReference>
<keyword evidence="18" id="KW-1185">Reference proteome</keyword>
<dbReference type="PROSITE" id="PS50127">
    <property type="entry name" value="UBC_2"/>
    <property type="match status" value="1"/>
</dbReference>
<dbReference type="STRING" id="983967.A0A1E4SZ29"/>
<dbReference type="GO" id="GO:0005524">
    <property type="term" value="F:ATP binding"/>
    <property type="evidence" value="ECO:0007669"/>
    <property type="project" value="UniProtKB-KW"/>
</dbReference>
<feature type="coiled-coil region" evidence="15">
    <location>
        <begin position="168"/>
        <end position="195"/>
    </location>
</feature>
<evidence type="ECO:0000256" key="4">
    <source>
        <dbReference type="ARBA" id="ARBA00022692"/>
    </source>
</evidence>
<evidence type="ECO:0000256" key="2">
    <source>
        <dbReference type="ARBA" id="ARBA00012486"/>
    </source>
</evidence>
<evidence type="ECO:0000256" key="8">
    <source>
        <dbReference type="ARBA" id="ARBA00022840"/>
    </source>
</evidence>
<accession>A0A1E4SZ29</accession>
<evidence type="ECO:0000256" key="12">
    <source>
        <dbReference type="ARBA" id="ARBA00041570"/>
    </source>
</evidence>
<dbReference type="InterPro" id="IPR016135">
    <property type="entry name" value="UBQ-conjugating_enzyme/RWD"/>
</dbReference>
<name>A0A1E4SZ29_9ASCO</name>
<gene>
    <name evidence="17" type="ORF">CANARDRAFT_185809</name>
</gene>
<keyword evidence="4" id="KW-0812">Transmembrane</keyword>
<keyword evidence="6" id="KW-0833">Ubl conjugation pathway</keyword>
<evidence type="ECO:0000256" key="6">
    <source>
        <dbReference type="ARBA" id="ARBA00022786"/>
    </source>
</evidence>
<dbReference type="PANTHER" id="PTHR24067">
    <property type="entry name" value="UBIQUITIN-CONJUGATING ENZYME E2"/>
    <property type="match status" value="1"/>
</dbReference>
<dbReference type="SMART" id="SM00212">
    <property type="entry name" value="UBCc"/>
    <property type="match status" value="1"/>
</dbReference>
<keyword evidence="15" id="KW-0175">Coiled coil</keyword>
<keyword evidence="7" id="KW-0256">Endoplasmic reticulum</keyword>
<evidence type="ECO:0000256" key="7">
    <source>
        <dbReference type="ARBA" id="ARBA00022824"/>
    </source>
</evidence>
<dbReference type="AlphaFoldDB" id="A0A1E4SZ29"/>
<evidence type="ECO:0000313" key="17">
    <source>
        <dbReference type="EMBL" id="ODV84749.1"/>
    </source>
</evidence>
<evidence type="ECO:0000256" key="15">
    <source>
        <dbReference type="SAM" id="Coils"/>
    </source>
</evidence>
<dbReference type="Gene3D" id="3.10.110.10">
    <property type="entry name" value="Ubiquitin Conjugating Enzyme"/>
    <property type="match status" value="1"/>
</dbReference>
<feature type="domain" description="UBC core" evidence="16">
    <location>
        <begin position="5"/>
        <end position="164"/>
    </location>
</feature>
<dbReference type="InterPro" id="IPR000608">
    <property type="entry name" value="UBC"/>
</dbReference>
<organism evidence="17 18">
    <name type="scientific">[Candida] arabinofermentans NRRL YB-2248</name>
    <dbReference type="NCBI Taxonomy" id="983967"/>
    <lineage>
        <taxon>Eukaryota</taxon>
        <taxon>Fungi</taxon>
        <taxon>Dikarya</taxon>
        <taxon>Ascomycota</taxon>
        <taxon>Saccharomycotina</taxon>
        <taxon>Pichiomycetes</taxon>
        <taxon>Pichiales</taxon>
        <taxon>Pichiaceae</taxon>
        <taxon>Ogataea</taxon>
        <taxon>Ogataea/Candida clade</taxon>
    </lineage>
</organism>
<evidence type="ECO:0000256" key="5">
    <source>
        <dbReference type="ARBA" id="ARBA00022741"/>
    </source>
</evidence>
<evidence type="ECO:0000256" key="3">
    <source>
        <dbReference type="ARBA" id="ARBA00022679"/>
    </source>
</evidence>
<keyword evidence="10" id="KW-0472">Membrane</keyword>
<dbReference type="EC" id="2.3.2.23" evidence="2"/>
<dbReference type="FunFam" id="3.10.110.10:FF:000023">
    <property type="entry name" value="Ubiquitin-conjugating enzyme E2 J2"/>
    <property type="match status" value="1"/>
</dbReference>
<dbReference type="GO" id="GO:0005789">
    <property type="term" value="C:endoplasmic reticulum membrane"/>
    <property type="evidence" value="ECO:0007669"/>
    <property type="project" value="UniProtKB-SubCell"/>
</dbReference>
<evidence type="ECO:0000313" key="18">
    <source>
        <dbReference type="Proteomes" id="UP000094801"/>
    </source>
</evidence>
<evidence type="ECO:0000259" key="16">
    <source>
        <dbReference type="PROSITE" id="PS50127"/>
    </source>
</evidence>
<comment type="subcellular location">
    <subcellularLocation>
        <location evidence="1">Endoplasmic reticulum membrane</location>
    </subcellularLocation>
</comment>
<dbReference type="CDD" id="cd23799">
    <property type="entry name" value="UBCc_UBE2J"/>
    <property type="match status" value="1"/>
</dbReference>
<keyword evidence="5" id="KW-0547">Nucleotide-binding</keyword>
<evidence type="ECO:0000256" key="9">
    <source>
        <dbReference type="ARBA" id="ARBA00022989"/>
    </source>
</evidence>
<dbReference type="InterPro" id="IPR050113">
    <property type="entry name" value="Ub_conjugating_enzyme"/>
</dbReference>
<dbReference type="Pfam" id="PF00179">
    <property type="entry name" value="UQ_con"/>
    <property type="match status" value="1"/>
</dbReference>
<dbReference type="EMBL" id="KV453855">
    <property type="protein sequence ID" value="ODV84749.1"/>
    <property type="molecule type" value="Genomic_DNA"/>
</dbReference>
<dbReference type="Proteomes" id="UP000094801">
    <property type="component" value="Unassembled WGS sequence"/>
</dbReference>
<dbReference type="GO" id="GO:0061631">
    <property type="term" value="F:ubiquitin conjugating enzyme activity"/>
    <property type="evidence" value="ECO:0007669"/>
    <property type="project" value="UniProtKB-EC"/>
</dbReference>
<dbReference type="OrthoDB" id="1158011at2759"/>
<evidence type="ECO:0000256" key="14">
    <source>
        <dbReference type="ARBA" id="ARBA00042191"/>
    </source>
</evidence>
<keyword evidence="9" id="KW-1133">Transmembrane helix</keyword>
<evidence type="ECO:0000256" key="11">
    <source>
        <dbReference type="ARBA" id="ARBA00039885"/>
    </source>
</evidence>
<keyword evidence="8" id="KW-0067">ATP-binding</keyword>
<sequence length="213" mass="24463">MASKQAFKRLTKEYKQIQENPSPFIVARPSEANILEWHYIISGPPGTPYEDGQYHGIIMFPTEYPFRPPSIKMLTPSGRFQTNTRICLSMSDFHEDLWNPSWSVATIINGLLSFMTGSEQTTGSISTSDNTKKILAKKSKEFNISSSNLKFRAIFPDYVEKNNKEIKEREMKLKLEQDAENLKKLELQKAQELKEIPTSIDNIDDPEDKIRAQ</sequence>
<evidence type="ECO:0000256" key="13">
    <source>
        <dbReference type="ARBA" id="ARBA00042181"/>
    </source>
</evidence>
<feature type="non-terminal residue" evidence="17">
    <location>
        <position position="213"/>
    </location>
</feature>